<dbReference type="GO" id="GO:0005886">
    <property type="term" value="C:plasma membrane"/>
    <property type="evidence" value="ECO:0007669"/>
    <property type="project" value="UniProtKB-SubCell"/>
</dbReference>
<accession>A0A1S8LPG3</accession>
<gene>
    <name evidence="10" type="primary">cysW</name>
    <name evidence="10" type="ORF">CROST_005640</name>
</gene>
<dbReference type="InterPro" id="IPR005667">
    <property type="entry name" value="Sulph_transpt2"/>
</dbReference>
<evidence type="ECO:0000256" key="1">
    <source>
        <dbReference type="ARBA" id="ARBA00004141"/>
    </source>
</evidence>
<feature type="transmembrane region" description="Helical" evidence="9">
    <location>
        <begin position="64"/>
        <end position="83"/>
    </location>
</feature>
<dbReference type="Pfam" id="PF00528">
    <property type="entry name" value="BPD_transp_1"/>
    <property type="match status" value="1"/>
</dbReference>
<comment type="function">
    <text evidence="8">Part of the ABC transporter complex CysAWTP (TC 3.A.1.6.1) involved in sulfate/thiosulfate import. Probably responsible for the translocation of the substrate across the membrane.</text>
</comment>
<evidence type="ECO:0000256" key="6">
    <source>
        <dbReference type="ARBA" id="ARBA00023032"/>
    </source>
</evidence>
<evidence type="ECO:0000256" key="2">
    <source>
        <dbReference type="ARBA" id="ARBA00011779"/>
    </source>
</evidence>
<dbReference type="GO" id="GO:0015419">
    <property type="term" value="F:ABC-type sulfate transporter activity"/>
    <property type="evidence" value="ECO:0007669"/>
    <property type="project" value="InterPro"/>
</dbReference>
<protein>
    <submittedName>
        <fullName evidence="10">Sulfate transport system permease protein CysW</fullName>
    </submittedName>
</protein>
<feature type="transmembrane region" description="Helical" evidence="9">
    <location>
        <begin position="95"/>
        <end position="117"/>
    </location>
</feature>
<feature type="transmembrane region" description="Helical" evidence="9">
    <location>
        <begin position="238"/>
        <end position="259"/>
    </location>
</feature>
<evidence type="ECO:0000256" key="7">
    <source>
        <dbReference type="ARBA" id="ARBA00023136"/>
    </source>
</evidence>
<dbReference type="KEGG" id="crw:CROST_005640"/>
<dbReference type="EMBL" id="CP096983">
    <property type="protein sequence ID" value="URZ09861.1"/>
    <property type="molecule type" value="Genomic_DNA"/>
</dbReference>
<evidence type="ECO:0000313" key="11">
    <source>
        <dbReference type="Proteomes" id="UP000190951"/>
    </source>
</evidence>
<dbReference type="PANTHER" id="PTHR30406:SF8">
    <property type="entry name" value="SULFATE TRANSPORT SYSTEM PERMEASE PROTEIN CYST"/>
    <property type="match status" value="1"/>
</dbReference>
<proteinExistence type="inferred from homology"/>
<organism evidence="10 11">
    <name type="scientific">Clostridium felsineum</name>
    <dbReference type="NCBI Taxonomy" id="36839"/>
    <lineage>
        <taxon>Bacteria</taxon>
        <taxon>Bacillati</taxon>
        <taxon>Bacillota</taxon>
        <taxon>Clostridia</taxon>
        <taxon>Eubacteriales</taxon>
        <taxon>Clostridiaceae</taxon>
        <taxon>Clostridium</taxon>
    </lineage>
</organism>
<keyword evidence="4 9" id="KW-0812">Transmembrane</keyword>
<evidence type="ECO:0000256" key="8">
    <source>
        <dbReference type="ARBA" id="ARBA00025323"/>
    </source>
</evidence>
<evidence type="ECO:0000313" key="10">
    <source>
        <dbReference type="EMBL" id="URZ09861.1"/>
    </source>
</evidence>
<dbReference type="PANTHER" id="PTHR30406">
    <property type="entry name" value="SULFATE TRANSPORT SYSTEM PERMEASE PROTEIN"/>
    <property type="match status" value="1"/>
</dbReference>
<dbReference type="CDD" id="cd06261">
    <property type="entry name" value="TM_PBP2"/>
    <property type="match status" value="1"/>
</dbReference>
<dbReference type="RefSeq" id="WP_242950931.1">
    <property type="nucleotide sequence ID" value="NZ_CP096983.1"/>
</dbReference>
<keyword evidence="5 9" id="KW-1133">Transmembrane helix</keyword>
<dbReference type="AlphaFoldDB" id="A0A1S8LPG3"/>
<evidence type="ECO:0000256" key="3">
    <source>
        <dbReference type="ARBA" id="ARBA00022448"/>
    </source>
</evidence>
<dbReference type="InterPro" id="IPR000515">
    <property type="entry name" value="MetI-like"/>
</dbReference>
<dbReference type="InterPro" id="IPR035906">
    <property type="entry name" value="MetI-like_sf"/>
</dbReference>
<keyword evidence="3 9" id="KW-0813">Transport</keyword>
<keyword evidence="7 9" id="KW-0472">Membrane</keyword>
<reference evidence="10 11" key="1">
    <citation type="submission" date="2022-04" db="EMBL/GenBank/DDBJ databases">
        <title>Genome sequence of C. roseum typestrain.</title>
        <authorList>
            <person name="Poehlein A."/>
            <person name="Schoch T."/>
            <person name="Duerre P."/>
            <person name="Daniel R."/>
        </authorList>
    </citation>
    <scope>NUCLEOTIDE SEQUENCE [LARGE SCALE GENOMIC DNA]</scope>
    <source>
        <strain evidence="10 11">DSM 7320</strain>
    </source>
</reference>
<dbReference type="SUPFAM" id="SSF161098">
    <property type="entry name" value="MetI-like"/>
    <property type="match status" value="1"/>
</dbReference>
<comment type="subunit">
    <text evidence="2">The complex is composed of two ATP-binding proteins (CysA), two transmembrane proteins (CysT and CysW) and a solute-binding protein (CysP).</text>
</comment>
<comment type="similarity">
    <text evidence="9">Belongs to the binding-protein-dependent transport system permease family.</text>
</comment>
<feature type="transmembrane region" description="Helical" evidence="9">
    <location>
        <begin position="12"/>
        <end position="35"/>
    </location>
</feature>
<comment type="subcellular location">
    <subcellularLocation>
        <location evidence="9">Cell membrane</location>
        <topology evidence="9">Multi-pass membrane protein</topology>
    </subcellularLocation>
    <subcellularLocation>
        <location evidence="1">Membrane</location>
        <topology evidence="1">Multi-pass membrane protein</topology>
    </subcellularLocation>
</comment>
<feature type="transmembrane region" description="Helical" evidence="9">
    <location>
        <begin position="194"/>
        <end position="218"/>
    </location>
</feature>
<keyword evidence="11" id="KW-1185">Reference proteome</keyword>
<evidence type="ECO:0000256" key="4">
    <source>
        <dbReference type="ARBA" id="ARBA00022692"/>
    </source>
</evidence>
<dbReference type="PROSITE" id="PS50928">
    <property type="entry name" value="ABC_TM1"/>
    <property type="match status" value="1"/>
</dbReference>
<name>A0A1S8LPG3_9CLOT</name>
<dbReference type="InterPro" id="IPR006469">
    <property type="entry name" value="NifC_ABC_porter"/>
</dbReference>
<dbReference type="NCBIfam" id="TIGR01581">
    <property type="entry name" value="Mo_ABC_porter"/>
    <property type="match status" value="1"/>
</dbReference>
<keyword evidence="6" id="KW-0764">Sulfate transport</keyword>
<evidence type="ECO:0000256" key="5">
    <source>
        <dbReference type="ARBA" id="ARBA00022989"/>
    </source>
</evidence>
<sequence length="267" mass="29788">MKNQYFDRDKFFIILFSLLTTIYIIILCLPIASIVRYSGISSILITIQDSESLSAIKLSLETSLVSLFFTFFLGTPTAFFITLRKKLLLTRLIDLIIEIPITLPPAAAGIALLLAFGKNGILGGFFSRYNIQLTFTPTAVVLSQFFVSSIYYIQVLKTSLETVPIEIFEASYVLGCGKVETAIRVIIPMLKKSVISGLILTWIRSMGEFGATIVFAGNVMNKTTTMPLLIYTFMQTNIAKSAAFSLVLYIISFIILFLIKTWCARDD</sequence>
<dbReference type="Proteomes" id="UP000190951">
    <property type="component" value="Chromosome"/>
</dbReference>
<dbReference type="Gene3D" id="1.10.3720.10">
    <property type="entry name" value="MetI-like"/>
    <property type="match status" value="1"/>
</dbReference>
<feature type="transmembrane region" description="Helical" evidence="9">
    <location>
        <begin position="129"/>
        <end position="153"/>
    </location>
</feature>
<dbReference type="STRING" id="84029.CROST_44610"/>
<evidence type="ECO:0000256" key="9">
    <source>
        <dbReference type="RuleBase" id="RU363032"/>
    </source>
</evidence>